<dbReference type="PROSITE" id="PS50041">
    <property type="entry name" value="C_TYPE_LECTIN_2"/>
    <property type="match status" value="2"/>
</dbReference>
<reference evidence="4" key="3">
    <citation type="submission" date="2025-09" db="UniProtKB">
        <authorList>
            <consortium name="Ensembl"/>
        </authorList>
    </citation>
    <scope>IDENTIFICATION</scope>
</reference>
<evidence type="ECO:0000313" key="4">
    <source>
        <dbReference type="Ensembl" id="ENSSAUP00010049299.1"/>
    </source>
</evidence>
<dbReference type="Gene3D" id="3.10.100.10">
    <property type="entry name" value="Mannose-Binding Protein A, subunit A"/>
    <property type="match status" value="2"/>
</dbReference>
<dbReference type="InterPro" id="IPR018378">
    <property type="entry name" value="C-type_lectin_CS"/>
</dbReference>
<sequence>MEESLKKLLLFGTFLIILEVTHQTGSTYYIHEYILITHPRMSWTEAQSYCREQYGDLATISDVQVNSRIADMAKDWEEPFWIGLYEDVNSWKWSLMGEHHYTGVVEDYSQWQEDQPDNAGANEYCVSMMKDGFWRDNSCTFVKMPLICFAEVGFDQYVLVTEQKSWFEAQSYCRQHHTDLVSVRSPAENQELRSRLQADQAVQEAWIGLHKDPWKWSDGSSSSFRQWWPDQPNNENNSQLCATMHKGSWDNWTCDTEFSILCQNITEVTPAPPVEPTHIGQAVLRRTTVKMRLQTSSDLKESTIRHEILQQLEAAFHLQGLTNIKLIWRTLRPETQPTKTDSCGEKIKENLN</sequence>
<dbReference type="SMART" id="SM00034">
    <property type="entry name" value="CLECT"/>
    <property type="match status" value="2"/>
</dbReference>
<proteinExistence type="predicted"/>
<dbReference type="PANTHER" id="PTHR45784">
    <property type="entry name" value="C-TYPE LECTIN DOMAIN FAMILY 20 MEMBER A-RELATED"/>
    <property type="match status" value="1"/>
</dbReference>
<dbReference type="RefSeq" id="XP_030286387.1">
    <property type="nucleotide sequence ID" value="XM_030430527.1"/>
</dbReference>
<evidence type="ECO:0000313" key="5">
    <source>
        <dbReference type="Proteomes" id="UP000472265"/>
    </source>
</evidence>
<dbReference type="RefSeq" id="XP_030286392.1">
    <property type="nucleotide sequence ID" value="XM_030430532.1"/>
</dbReference>
<dbReference type="InterPro" id="IPR016186">
    <property type="entry name" value="C-type_lectin-like/link_sf"/>
</dbReference>
<dbReference type="RefSeq" id="XP_030286388.1">
    <property type="nucleotide sequence ID" value="XM_030430528.1"/>
</dbReference>
<dbReference type="InParanoid" id="A0A671XDV8"/>
<protein>
    <submittedName>
        <fullName evidence="4">C-type mannose receptor 2-like</fullName>
    </submittedName>
</protein>
<dbReference type="PROSITE" id="PS00615">
    <property type="entry name" value="C_TYPE_LECTIN_1"/>
    <property type="match status" value="2"/>
</dbReference>
<reference evidence="4" key="2">
    <citation type="submission" date="2025-08" db="UniProtKB">
        <authorList>
            <consortium name="Ensembl"/>
        </authorList>
    </citation>
    <scope>IDENTIFICATION</scope>
</reference>
<accession>A0A671XDV8</accession>
<gene>
    <name evidence="4" type="primary">LOC115589563</name>
</gene>
<dbReference type="RefSeq" id="XP_030286390.1">
    <property type="nucleotide sequence ID" value="XM_030430530.1"/>
</dbReference>
<dbReference type="Pfam" id="PF00059">
    <property type="entry name" value="Lectin_C"/>
    <property type="match status" value="2"/>
</dbReference>
<keyword evidence="1" id="KW-1015">Disulfide bond</keyword>
<name>A0A671XDV8_SPAAU</name>
<dbReference type="RefSeq" id="XP_030286389.1">
    <property type="nucleotide sequence ID" value="XM_030430529.1"/>
</dbReference>
<feature type="signal peptide" evidence="2">
    <location>
        <begin position="1"/>
        <end position="23"/>
    </location>
</feature>
<dbReference type="AlphaFoldDB" id="A0A671XDV8"/>
<dbReference type="OMA" id="AGANEYC"/>
<evidence type="ECO:0000256" key="1">
    <source>
        <dbReference type="ARBA" id="ARBA00023157"/>
    </source>
</evidence>
<feature type="domain" description="C-type lectin" evidence="3">
    <location>
        <begin position="28"/>
        <end position="139"/>
    </location>
</feature>
<reference evidence="4" key="1">
    <citation type="submission" date="2021-04" db="EMBL/GenBank/DDBJ databases">
        <authorList>
            <consortium name="Wellcome Sanger Institute Data Sharing"/>
        </authorList>
    </citation>
    <scope>NUCLEOTIDE SEQUENCE [LARGE SCALE GENOMIC DNA]</scope>
</reference>
<dbReference type="Proteomes" id="UP000472265">
    <property type="component" value="Chromosome 10"/>
</dbReference>
<dbReference type="SUPFAM" id="SSF56436">
    <property type="entry name" value="C-type lectin-like"/>
    <property type="match status" value="2"/>
</dbReference>
<feature type="domain" description="C-type lectin" evidence="3">
    <location>
        <begin position="157"/>
        <end position="263"/>
    </location>
</feature>
<dbReference type="GeneID" id="115589563"/>
<keyword evidence="2" id="KW-0732">Signal</keyword>
<evidence type="ECO:0000256" key="2">
    <source>
        <dbReference type="SAM" id="SignalP"/>
    </source>
</evidence>
<dbReference type="InterPro" id="IPR001304">
    <property type="entry name" value="C-type_lectin-like"/>
</dbReference>
<organism evidence="4 5">
    <name type="scientific">Sparus aurata</name>
    <name type="common">Gilthead sea bream</name>
    <dbReference type="NCBI Taxonomy" id="8175"/>
    <lineage>
        <taxon>Eukaryota</taxon>
        <taxon>Metazoa</taxon>
        <taxon>Chordata</taxon>
        <taxon>Craniata</taxon>
        <taxon>Vertebrata</taxon>
        <taxon>Euteleostomi</taxon>
        <taxon>Actinopterygii</taxon>
        <taxon>Neopterygii</taxon>
        <taxon>Teleostei</taxon>
        <taxon>Neoteleostei</taxon>
        <taxon>Acanthomorphata</taxon>
        <taxon>Eupercaria</taxon>
        <taxon>Spariformes</taxon>
        <taxon>Sparidae</taxon>
        <taxon>Sparus</taxon>
    </lineage>
</organism>
<keyword evidence="5" id="KW-1185">Reference proteome</keyword>
<dbReference type="InterPro" id="IPR016187">
    <property type="entry name" value="CTDL_fold"/>
</dbReference>
<dbReference type="Ensembl" id="ENSSAUT00010051870.1">
    <property type="protein sequence ID" value="ENSSAUP00010049299.1"/>
    <property type="gene ID" value="ENSSAUG00010020581.1"/>
</dbReference>
<feature type="chain" id="PRO_5025668790" evidence="2">
    <location>
        <begin position="24"/>
        <end position="352"/>
    </location>
</feature>
<dbReference type="RefSeq" id="XP_030286391.1">
    <property type="nucleotide sequence ID" value="XM_030430531.1"/>
</dbReference>
<dbReference type="GeneTree" id="ENSGT01100000263473"/>
<dbReference type="PANTHER" id="PTHR45784:SF3">
    <property type="entry name" value="C-TYPE LECTIN DOMAIN FAMILY 4 MEMBER K-LIKE-RELATED"/>
    <property type="match status" value="1"/>
</dbReference>
<evidence type="ECO:0000259" key="3">
    <source>
        <dbReference type="PROSITE" id="PS50041"/>
    </source>
</evidence>